<feature type="domain" description="K Homology" evidence="2">
    <location>
        <begin position="64"/>
        <end position="132"/>
    </location>
</feature>
<dbReference type="Gene3D" id="3.90.1140.10">
    <property type="entry name" value="Cyclic phosphodiesterase"/>
    <property type="match status" value="1"/>
</dbReference>
<dbReference type="PANTHER" id="PTHR13360:SF1">
    <property type="entry name" value="ACTIVATING SIGNAL COINTEGRATOR 1 COMPLEX SUBUNIT 1"/>
    <property type="match status" value="1"/>
</dbReference>
<gene>
    <name evidence="3" type="ORF">JYU34_002549</name>
</gene>
<dbReference type="InterPro" id="IPR009097">
    <property type="entry name" value="Cyclic_Pdiesterase"/>
</dbReference>
<dbReference type="Gene3D" id="3.30.1370.10">
    <property type="entry name" value="K Homology domain, type 1"/>
    <property type="match status" value="1"/>
</dbReference>
<dbReference type="PANTHER" id="PTHR13360">
    <property type="entry name" value="ACTIVATING SIGNAL COINTEGRATOR 1 COMPLEX SUBUNIT 1"/>
    <property type="match status" value="1"/>
</dbReference>
<evidence type="ECO:0000313" key="3">
    <source>
        <dbReference type="EMBL" id="KAG7311505.1"/>
    </source>
</evidence>
<dbReference type="CDD" id="cd22419">
    <property type="entry name" value="KH-I_ASCC1"/>
    <property type="match status" value="1"/>
</dbReference>
<dbReference type="Pfam" id="PF10469">
    <property type="entry name" value="AKAP7_NLS"/>
    <property type="match status" value="1"/>
</dbReference>
<evidence type="ECO:0000259" key="2">
    <source>
        <dbReference type="SMART" id="SM00322"/>
    </source>
</evidence>
<evidence type="ECO:0000313" key="4">
    <source>
        <dbReference type="Proteomes" id="UP000823941"/>
    </source>
</evidence>
<organism evidence="3 4">
    <name type="scientific">Plutella xylostella</name>
    <name type="common">Diamondback moth</name>
    <name type="synonym">Plutella maculipennis</name>
    <dbReference type="NCBI Taxonomy" id="51655"/>
    <lineage>
        <taxon>Eukaryota</taxon>
        <taxon>Metazoa</taxon>
        <taxon>Ecdysozoa</taxon>
        <taxon>Arthropoda</taxon>
        <taxon>Hexapoda</taxon>
        <taxon>Insecta</taxon>
        <taxon>Pterygota</taxon>
        <taxon>Neoptera</taxon>
        <taxon>Endopterygota</taxon>
        <taxon>Lepidoptera</taxon>
        <taxon>Glossata</taxon>
        <taxon>Ditrysia</taxon>
        <taxon>Yponomeutoidea</taxon>
        <taxon>Plutellidae</taxon>
        <taxon>Plutella</taxon>
    </lineage>
</organism>
<dbReference type="PIRSF" id="PIRSF027019">
    <property type="entry name" value="Euk_LigT"/>
    <property type="match status" value="1"/>
</dbReference>
<dbReference type="SUPFAM" id="SSF55144">
    <property type="entry name" value="LigT-like"/>
    <property type="match status" value="1"/>
</dbReference>
<sequence length="361" mass="41351">MADILRPELMWIEGRCYRINDSTAENTLSLQEHEVYEPEMYDIDDAEDGDTGDEDYEIESFGDSRHRTSLHVPQHYMGYLIGKKGATRSRIERDTRTEIKIPRQGQSGDVLIVGSSIGNVKAARRRINMIVMSSRMKQRPTHFLSIPMTSPEIIENYNKFKEDILHELSDRGIEESVFVKPHKLHMTISVMCLMDNEERLQASKLLTEARDTIIIPTLREHKPLKLRLKGVSYMNDDPTSVHVLYGLVQEDNAPAGLLQKLCNDLQNHFYKGGFAEKEKGGDNVKIHVTLMNSRHRGRTDESDNRNLGPRESFDATRILEKYAHYDFGVAEVTDVHLSQMHTSTEQNAYYESTCVVPCFSS</sequence>
<dbReference type="InterPro" id="IPR009210">
    <property type="entry name" value="ASCC1"/>
</dbReference>
<dbReference type="SMART" id="SM00322">
    <property type="entry name" value="KH"/>
    <property type="match status" value="1"/>
</dbReference>
<name>A0ABQ7R2I9_PLUXY</name>
<keyword evidence="1" id="KW-0694">RNA-binding</keyword>
<accession>A0ABQ7R2I9</accession>
<dbReference type="InterPro" id="IPR036612">
    <property type="entry name" value="KH_dom_type_1_sf"/>
</dbReference>
<dbReference type="SUPFAM" id="SSF54791">
    <property type="entry name" value="Eukaryotic type KH-domain (KH-domain type I)"/>
    <property type="match status" value="1"/>
</dbReference>
<dbReference type="InterPro" id="IPR004087">
    <property type="entry name" value="KH_dom"/>
</dbReference>
<protein>
    <recommendedName>
        <fullName evidence="2">K Homology domain-containing protein</fullName>
    </recommendedName>
</protein>
<reference evidence="3 4" key="1">
    <citation type="submission" date="2021-06" db="EMBL/GenBank/DDBJ databases">
        <title>A haploid diamondback moth (Plutella xylostella L.) genome assembly resolves 31 chromosomes and identifies a diamide resistance mutation.</title>
        <authorList>
            <person name="Ward C.M."/>
            <person name="Perry K.D."/>
            <person name="Baker G."/>
            <person name="Powis K."/>
            <person name="Heckel D.G."/>
            <person name="Baxter S.W."/>
        </authorList>
    </citation>
    <scope>NUCLEOTIDE SEQUENCE [LARGE SCALE GENOMIC DNA]</scope>
    <source>
        <strain evidence="3 4">LV</strain>
        <tissue evidence="3">Single pupa</tissue>
    </source>
</reference>
<dbReference type="Pfam" id="PF00013">
    <property type="entry name" value="KH_1"/>
    <property type="match status" value="1"/>
</dbReference>
<comment type="caution">
    <text evidence="3">The sequence shown here is derived from an EMBL/GenBank/DDBJ whole genome shotgun (WGS) entry which is preliminary data.</text>
</comment>
<keyword evidence="4" id="KW-1185">Reference proteome</keyword>
<proteinExistence type="predicted"/>
<dbReference type="Proteomes" id="UP000823941">
    <property type="component" value="Chromosome 4"/>
</dbReference>
<dbReference type="EMBL" id="JAHIBW010000004">
    <property type="protein sequence ID" value="KAG7311505.1"/>
    <property type="molecule type" value="Genomic_DNA"/>
</dbReference>
<dbReference type="PROSITE" id="PS50084">
    <property type="entry name" value="KH_TYPE_1"/>
    <property type="match status" value="1"/>
</dbReference>
<dbReference type="InterPro" id="IPR004088">
    <property type="entry name" value="KH_dom_type_1"/>
</dbReference>
<dbReference type="InterPro" id="IPR047538">
    <property type="entry name" value="KH-I_ASCC1"/>
</dbReference>
<dbReference type="InterPro" id="IPR019510">
    <property type="entry name" value="AKAP7-like_phosphoesterase"/>
</dbReference>
<evidence type="ECO:0000256" key="1">
    <source>
        <dbReference type="PROSITE-ProRule" id="PRU00117"/>
    </source>
</evidence>